<protein>
    <submittedName>
        <fullName evidence="3">Capsular exopolysaccharide biosynthesis protein</fullName>
    </submittedName>
</protein>
<evidence type="ECO:0000256" key="1">
    <source>
        <dbReference type="SAM" id="Coils"/>
    </source>
</evidence>
<name>A0A6P2CQF3_9BACT</name>
<evidence type="ECO:0000313" key="3">
    <source>
        <dbReference type="EMBL" id="VTR90797.1"/>
    </source>
</evidence>
<keyword evidence="2" id="KW-0812">Transmembrane</keyword>
<gene>
    <name evidence="3" type="ORF">SOIL9_69170</name>
</gene>
<sequence length="316" mass="35716">MTPDPVAPAPQRKWLVAGLLILALSGWAAALFVYMRAPKPTPDGPGATVVFHISRIPPAIFPGQAASDPNEFESYRQAQAAMIRRRLTLNQALKDEKVANLSVVRKQNDPLAWLHDNLRVSFDSSQEFMRVEIDGKDEGEYIVLLRALATAYLQDVEERDRGAQRARLAKLEDVHRSYRSETEKSHHRLDVIAAALGAKDRTTLAVLDSLHRDELRTATRDLQTLQEQLALFSADSPEAKNVRTRIEVAKTRLESVQNQISRSNEYRMESEDIRRTIQNTERLGQSIANEIEKIKINLGAPPRVTVVEEAFIRPRR</sequence>
<keyword evidence="4" id="KW-1185">Reference proteome</keyword>
<accession>A0A6P2CQF3</accession>
<keyword evidence="2" id="KW-0472">Membrane</keyword>
<feature type="coiled-coil region" evidence="1">
    <location>
        <begin position="215"/>
        <end position="259"/>
    </location>
</feature>
<organism evidence="3 4">
    <name type="scientific">Gemmata massiliana</name>
    <dbReference type="NCBI Taxonomy" id="1210884"/>
    <lineage>
        <taxon>Bacteria</taxon>
        <taxon>Pseudomonadati</taxon>
        <taxon>Planctomycetota</taxon>
        <taxon>Planctomycetia</taxon>
        <taxon>Gemmatales</taxon>
        <taxon>Gemmataceae</taxon>
        <taxon>Gemmata</taxon>
    </lineage>
</organism>
<reference evidence="3 4" key="1">
    <citation type="submission" date="2019-05" db="EMBL/GenBank/DDBJ databases">
        <authorList>
            <consortium name="Science for Life Laboratories"/>
        </authorList>
    </citation>
    <scope>NUCLEOTIDE SEQUENCE [LARGE SCALE GENOMIC DNA]</scope>
    <source>
        <strain evidence="3">Soil9</strain>
    </source>
</reference>
<feature type="transmembrane region" description="Helical" evidence="2">
    <location>
        <begin position="14"/>
        <end position="34"/>
    </location>
</feature>
<dbReference type="KEGG" id="gms:SOIL9_69170"/>
<evidence type="ECO:0000256" key="2">
    <source>
        <dbReference type="SAM" id="Phobius"/>
    </source>
</evidence>
<dbReference type="EMBL" id="LR593886">
    <property type="protein sequence ID" value="VTR90797.1"/>
    <property type="molecule type" value="Genomic_DNA"/>
</dbReference>
<keyword evidence="2" id="KW-1133">Transmembrane helix</keyword>
<dbReference type="Proteomes" id="UP000464178">
    <property type="component" value="Chromosome"/>
</dbReference>
<evidence type="ECO:0000313" key="4">
    <source>
        <dbReference type="Proteomes" id="UP000464178"/>
    </source>
</evidence>
<dbReference type="RefSeq" id="WP_162665882.1">
    <property type="nucleotide sequence ID" value="NZ_LR593886.1"/>
</dbReference>
<keyword evidence="1" id="KW-0175">Coiled coil</keyword>
<proteinExistence type="predicted"/>
<dbReference type="AlphaFoldDB" id="A0A6P2CQF3"/>